<name>A0ABN3JPQ0_9ACTN</name>
<feature type="compositionally biased region" description="Basic and acidic residues" evidence="1">
    <location>
        <begin position="141"/>
        <end position="150"/>
    </location>
</feature>
<comment type="caution">
    <text evidence="3">The sequence shown here is derived from an EMBL/GenBank/DDBJ whole genome shotgun (WGS) entry which is preliminary data.</text>
</comment>
<feature type="region of interest" description="Disordered" evidence="1">
    <location>
        <begin position="1"/>
        <end position="22"/>
    </location>
</feature>
<dbReference type="InterPro" id="IPR002645">
    <property type="entry name" value="STAS_dom"/>
</dbReference>
<feature type="compositionally biased region" description="Low complexity" evidence="1">
    <location>
        <begin position="111"/>
        <end position="124"/>
    </location>
</feature>
<keyword evidence="4" id="KW-1185">Reference proteome</keyword>
<feature type="domain" description="STAS" evidence="2">
    <location>
        <begin position="24"/>
        <end position="111"/>
    </location>
</feature>
<feature type="region of interest" description="Disordered" evidence="1">
    <location>
        <begin position="110"/>
        <end position="150"/>
    </location>
</feature>
<evidence type="ECO:0000259" key="2">
    <source>
        <dbReference type="PROSITE" id="PS50801"/>
    </source>
</evidence>
<gene>
    <name evidence="3" type="ORF">GCM10010405_18470</name>
</gene>
<protein>
    <recommendedName>
        <fullName evidence="2">STAS domain-containing protein</fullName>
    </recommendedName>
</protein>
<evidence type="ECO:0000313" key="4">
    <source>
        <dbReference type="Proteomes" id="UP001501638"/>
    </source>
</evidence>
<dbReference type="Pfam" id="PF13466">
    <property type="entry name" value="STAS_2"/>
    <property type="match status" value="1"/>
</dbReference>
<dbReference type="Gene3D" id="3.30.750.24">
    <property type="entry name" value="STAS domain"/>
    <property type="match status" value="1"/>
</dbReference>
<dbReference type="PROSITE" id="PS50801">
    <property type="entry name" value="STAS"/>
    <property type="match status" value="1"/>
</dbReference>
<proteinExistence type="predicted"/>
<accession>A0ABN3JPQ0</accession>
<dbReference type="Proteomes" id="UP001501638">
    <property type="component" value="Unassembled WGS sequence"/>
</dbReference>
<dbReference type="InterPro" id="IPR058548">
    <property type="entry name" value="MlaB-like_STAS"/>
</dbReference>
<evidence type="ECO:0000256" key="1">
    <source>
        <dbReference type="SAM" id="MobiDB-lite"/>
    </source>
</evidence>
<dbReference type="SUPFAM" id="SSF52091">
    <property type="entry name" value="SpoIIaa-like"/>
    <property type="match status" value="1"/>
</dbReference>
<dbReference type="EMBL" id="BAAASZ010000017">
    <property type="protein sequence ID" value="GAA2435680.1"/>
    <property type="molecule type" value="Genomic_DNA"/>
</dbReference>
<evidence type="ECO:0000313" key="3">
    <source>
        <dbReference type="EMBL" id="GAA2435680.1"/>
    </source>
</evidence>
<reference evidence="3 4" key="1">
    <citation type="journal article" date="2019" name="Int. J. Syst. Evol. Microbiol.">
        <title>The Global Catalogue of Microorganisms (GCM) 10K type strain sequencing project: providing services to taxonomists for standard genome sequencing and annotation.</title>
        <authorList>
            <consortium name="The Broad Institute Genomics Platform"/>
            <consortium name="The Broad Institute Genome Sequencing Center for Infectious Disease"/>
            <person name="Wu L."/>
            <person name="Ma J."/>
        </authorList>
    </citation>
    <scope>NUCLEOTIDE SEQUENCE [LARGE SCALE GENOMIC DNA]</scope>
    <source>
        <strain evidence="3 4">JCM 6305</strain>
    </source>
</reference>
<organism evidence="3 4">
    <name type="scientific">Streptomyces macrosporus</name>
    <dbReference type="NCBI Taxonomy" id="44032"/>
    <lineage>
        <taxon>Bacteria</taxon>
        <taxon>Bacillati</taxon>
        <taxon>Actinomycetota</taxon>
        <taxon>Actinomycetes</taxon>
        <taxon>Kitasatosporales</taxon>
        <taxon>Streptomycetaceae</taxon>
        <taxon>Streptomyces</taxon>
    </lineage>
</organism>
<sequence>MAAHEEPRTPRPKSRRPCPEPAGLVLAVDGPITRADIPALCERLGRLLSGTRADPVTVDVGECSAADLVTVEALARLQLTALRRGRRIRLGRADGDLRRLLAWTGLDEEVGAAAAPDPAGSAGVEPRGQAEQREQPGGVQERVDPGDPPP</sequence>
<dbReference type="InterPro" id="IPR036513">
    <property type="entry name" value="STAS_dom_sf"/>
</dbReference>